<dbReference type="AlphaFoldDB" id="A0A401HA11"/>
<accession>A0A401HA11</accession>
<evidence type="ECO:0000313" key="4">
    <source>
        <dbReference type="Proteomes" id="UP000291213"/>
    </source>
</evidence>
<dbReference type="Proteomes" id="UP000291213">
    <property type="component" value="Unassembled WGS sequence"/>
</dbReference>
<evidence type="ECO:0000256" key="1">
    <source>
        <dbReference type="ARBA" id="ARBA00011040"/>
    </source>
</evidence>
<dbReference type="SUPFAM" id="SSF52540">
    <property type="entry name" value="P-loop containing nucleoside triphosphate hydrolases"/>
    <property type="match status" value="1"/>
</dbReference>
<dbReference type="GO" id="GO:0016887">
    <property type="term" value="F:ATP hydrolysis activity"/>
    <property type="evidence" value="ECO:0007669"/>
    <property type="project" value="InterPro"/>
</dbReference>
<evidence type="ECO:0000313" key="3">
    <source>
        <dbReference type="EMBL" id="GBF09295.1"/>
    </source>
</evidence>
<dbReference type="EMBL" id="BDMD01000052">
    <property type="protein sequence ID" value="GBF09295.1"/>
    <property type="molecule type" value="Genomic_DNA"/>
</dbReference>
<dbReference type="RefSeq" id="WP_131160282.1">
    <property type="nucleotide sequence ID" value="NZ_BDMD01000052.1"/>
</dbReference>
<dbReference type="GO" id="GO:0005524">
    <property type="term" value="F:ATP binding"/>
    <property type="evidence" value="ECO:0007669"/>
    <property type="project" value="InterPro"/>
</dbReference>
<dbReference type="CDD" id="cd02035">
    <property type="entry name" value="ArsA"/>
    <property type="match status" value="1"/>
</dbReference>
<feature type="domain" description="ArsA/GET3 Anion-transporting ATPase-like" evidence="2">
    <location>
        <begin position="25"/>
        <end position="309"/>
    </location>
</feature>
<dbReference type="InterPro" id="IPR027417">
    <property type="entry name" value="P-loop_NTPase"/>
</dbReference>
<evidence type="ECO:0000259" key="2">
    <source>
        <dbReference type="Pfam" id="PF02374"/>
    </source>
</evidence>
<name>A0A401HA11_AERPX</name>
<dbReference type="Pfam" id="PF02374">
    <property type="entry name" value="ArsA_ATPase"/>
    <property type="match status" value="1"/>
</dbReference>
<organism evidence="3 4">
    <name type="scientific">Aeropyrum pernix</name>
    <dbReference type="NCBI Taxonomy" id="56636"/>
    <lineage>
        <taxon>Archaea</taxon>
        <taxon>Thermoproteota</taxon>
        <taxon>Thermoprotei</taxon>
        <taxon>Desulfurococcales</taxon>
        <taxon>Desulfurococcaceae</taxon>
        <taxon>Aeropyrum</taxon>
    </lineage>
</organism>
<comment type="similarity">
    <text evidence="1">Belongs to the arsA ATPase family.</text>
</comment>
<reference evidence="3 4" key="1">
    <citation type="submission" date="2017-02" db="EMBL/GenBank/DDBJ databases">
        <title>isolation and characterization of a novel temperate virus Aeropyrum globular virus 1 infecting hyperthermophilic archaeon Aeropyrum.</title>
        <authorList>
            <person name="Yumiya M."/>
            <person name="Yoshida T."/>
            <person name="Sako Y."/>
        </authorList>
    </citation>
    <scope>NUCLEOTIDE SEQUENCE [LARGE SCALE GENOMIC DNA]</scope>
    <source>
        <strain evidence="3 4">YK1-12-2013</strain>
    </source>
</reference>
<gene>
    <name evidence="3" type="ORF">apy_10200</name>
</gene>
<dbReference type="InterPro" id="IPR016300">
    <property type="entry name" value="ATPase_ArsA/GET3"/>
</dbReference>
<dbReference type="NCBIfam" id="TIGR00345">
    <property type="entry name" value="GET3_arsA_TRC40"/>
    <property type="match status" value="1"/>
</dbReference>
<dbReference type="PANTHER" id="PTHR10803:SF3">
    <property type="entry name" value="ATPASE GET3"/>
    <property type="match status" value="1"/>
</dbReference>
<dbReference type="PANTHER" id="PTHR10803">
    <property type="entry name" value="ARSENICAL PUMP-DRIVING ATPASE ARSENITE-TRANSLOCATING ATPASE"/>
    <property type="match status" value="1"/>
</dbReference>
<dbReference type="OrthoDB" id="46198at2157"/>
<comment type="caution">
    <text evidence="3">The sequence shown here is derived from an EMBL/GenBank/DDBJ whole genome shotgun (WGS) entry which is preliminary data.</text>
</comment>
<protein>
    <recommendedName>
        <fullName evidence="2">ArsA/GET3 Anion-transporting ATPase-like domain-containing protein</fullName>
    </recommendedName>
</protein>
<dbReference type="InterPro" id="IPR025723">
    <property type="entry name" value="ArsA/GET3_ATPase-like"/>
</dbReference>
<sequence>MSGAGIEKLVEDVVPAISSGAGPHVVFVTGKGGVGKTTVSILLGTLLSRVGETLVISLDQAKHLKEYLDLEDVNRVYNVRGGLYAMQFDTGRDIDRLSSEYMMLMKRIMPGLKVLNLDKTVEIVKNAPGLEEEVYLRKILELYRDSRFKYVVVDTPPTGLTLRILSLPRLYTFWLESLIGIRERIVSLRYVIARSIGREPEMDDPVLDKLREMQDRYAKLSNDLVERERTSFAIVATPEPLPVYEARKTVEFLESMGAKPSIIVVNRILPAEIASRLGVLEVQSKALNELRTRVCRKPCVLVEIPMVETVPSSLEAVLNLVERSRGLVLE</sequence>
<dbReference type="Gene3D" id="3.40.50.300">
    <property type="entry name" value="P-loop containing nucleotide triphosphate hydrolases"/>
    <property type="match status" value="1"/>
</dbReference>
<proteinExistence type="inferred from homology"/>